<keyword evidence="2" id="KW-1133">Transmembrane helix</keyword>
<evidence type="ECO:0000256" key="3">
    <source>
        <dbReference type="SAM" id="SignalP"/>
    </source>
</evidence>
<keyword evidence="6" id="KW-1185">Reference proteome</keyword>
<organism evidence="5 6">
    <name type="scientific">Paractinoplanes durhamensis</name>
    <dbReference type="NCBI Taxonomy" id="113563"/>
    <lineage>
        <taxon>Bacteria</taxon>
        <taxon>Bacillati</taxon>
        <taxon>Actinomycetota</taxon>
        <taxon>Actinomycetes</taxon>
        <taxon>Micromonosporales</taxon>
        <taxon>Micromonosporaceae</taxon>
        <taxon>Paractinoplanes</taxon>
    </lineage>
</organism>
<proteinExistence type="inferred from homology"/>
<dbReference type="InterPro" id="IPR000045">
    <property type="entry name" value="Prepilin_IV_endopep_pep"/>
</dbReference>
<dbReference type="Pfam" id="PF01478">
    <property type="entry name" value="Peptidase_A24"/>
    <property type="match status" value="1"/>
</dbReference>
<comment type="caution">
    <text evidence="5">The sequence shown here is derived from an EMBL/GenBank/DDBJ whole genome shotgun (WGS) entry which is preliminary data.</text>
</comment>
<protein>
    <submittedName>
        <fullName evidence="5">Prepilin peptidase</fullName>
    </submittedName>
</protein>
<evidence type="ECO:0000313" key="6">
    <source>
        <dbReference type="Proteomes" id="UP000637628"/>
    </source>
</evidence>
<feature type="signal peptide" evidence="3">
    <location>
        <begin position="1"/>
        <end position="17"/>
    </location>
</feature>
<dbReference type="PANTHER" id="PTHR30487">
    <property type="entry name" value="TYPE 4 PREPILIN-LIKE PROTEINS LEADER PEPTIDE-PROCESSING ENZYME"/>
    <property type="match status" value="1"/>
</dbReference>
<dbReference type="InterPro" id="IPR050882">
    <property type="entry name" value="Prepilin_peptidase/N-MTase"/>
</dbReference>
<gene>
    <name evidence="5" type="ORF">Adu01nite_67280</name>
</gene>
<accession>A0ABQ3Z6D5</accession>
<keyword evidence="2" id="KW-0472">Membrane</keyword>
<keyword evidence="3" id="KW-0732">Signal</keyword>
<reference evidence="5 6" key="1">
    <citation type="submission" date="2021-01" db="EMBL/GenBank/DDBJ databases">
        <title>Whole genome shotgun sequence of Actinoplanes durhamensis NBRC 14914.</title>
        <authorList>
            <person name="Komaki H."/>
            <person name="Tamura T."/>
        </authorList>
    </citation>
    <scope>NUCLEOTIDE SEQUENCE [LARGE SCALE GENOMIC DNA]</scope>
    <source>
        <strain evidence="5 6">NBRC 14914</strain>
    </source>
</reference>
<feature type="transmembrane region" description="Helical" evidence="2">
    <location>
        <begin position="141"/>
        <end position="162"/>
    </location>
</feature>
<name>A0ABQ3Z6D5_9ACTN</name>
<feature type="domain" description="Prepilin type IV endopeptidase peptidase" evidence="4">
    <location>
        <begin position="101"/>
        <end position="187"/>
    </location>
</feature>
<evidence type="ECO:0000313" key="5">
    <source>
        <dbReference type="EMBL" id="GIE05378.1"/>
    </source>
</evidence>
<sequence length="232" mass="23195">MSPLFVIIATAFGAASAAFLPRLAHRLAVGYADTPRPVCADCLRPFPPGHSGWVRVGAACSCSGGYAVPVIAGATVAAVLAVAVGPSPELPAYLLAAVPGLLLAMIDMHCLRLPDPLVGALAITAAGPLAVLHPGRVGASLVAAVAVLTAYVILAFFGGLGLGDVKLAAVLALILGFAGWPAVFLGVLAPHLINGPIALFMLVTRRAGRRGPIAFGPALLVGAVLGLALQQA</sequence>
<feature type="chain" id="PRO_5047086328" evidence="3">
    <location>
        <begin position="18"/>
        <end position="232"/>
    </location>
</feature>
<dbReference type="Proteomes" id="UP000637628">
    <property type="component" value="Unassembled WGS sequence"/>
</dbReference>
<dbReference type="EMBL" id="BOML01000056">
    <property type="protein sequence ID" value="GIE05378.1"/>
    <property type="molecule type" value="Genomic_DNA"/>
</dbReference>
<evidence type="ECO:0000256" key="1">
    <source>
        <dbReference type="ARBA" id="ARBA00005801"/>
    </source>
</evidence>
<evidence type="ECO:0000259" key="4">
    <source>
        <dbReference type="Pfam" id="PF01478"/>
    </source>
</evidence>
<comment type="similarity">
    <text evidence="1">Belongs to the peptidase A24 family.</text>
</comment>
<feature type="transmembrane region" description="Helical" evidence="2">
    <location>
        <begin position="169"/>
        <end position="193"/>
    </location>
</feature>
<feature type="transmembrane region" description="Helical" evidence="2">
    <location>
        <begin position="213"/>
        <end position="229"/>
    </location>
</feature>
<dbReference type="PANTHER" id="PTHR30487:SF0">
    <property type="entry name" value="PREPILIN LEADER PEPTIDASE_N-METHYLTRANSFERASE-RELATED"/>
    <property type="match status" value="1"/>
</dbReference>
<keyword evidence="2" id="KW-0812">Transmembrane</keyword>
<evidence type="ECO:0000256" key="2">
    <source>
        <dbReference type="SAM" id="Phobius"/>
    </source>
</evidence>